<dbReference type="AlphaFoldDB" id="A0A9Q1QCV9"/>
<evidence type="ECO:0000256" key="1">
    <source>
        <dbReference type="SAM" id="MobiDB-lite"/>
    </source>
</evidence>
<dbReference type="EMBL" id="JAKOGI010000291">
    <property type="protein sequence ID" value="KAJ8437578.1"/>
    <property type="molecule type" value="Genomic_DNA"/>
</dbReference>
<dbReference type="PANTHER" id="PTHR31903:SF6">
    <property type="entry name" value="F12F1.11-RELATED"/>
    <property type="match status" value="1"/>
</dbReference>
<protein>
    <submittedName>
        <fullName evidence="2">Uncharacterized protein</fullName>
    </submittedName>
</protein>
<evidence type="ECO:0000313" key="3">
    <source>
        <dbReference type="Proteomes" id="UP001153076"/>
    </source>
</evidence>
<keyword evidence="3" id="KW-1185">Reference proteome</keyword>
<accession>A0A9Q1QCV9</accession>
<reference evidence="2" key="1">
    <citation type="submission" date="2022-04" db="EMBL/GenBank/DDBJ databases">
        <title>Carnegiea gigantea Genome sequencing and assembly v2.</title>
        <authorList>
            <person name="Copetti D."/>
            <person name="Sanderson M.J."/>
            <person name="Burquez A."/>
            <person name="Wojciechowski M.F."/>
        </authorList>
    </citation>
    <scope>NUCLEOTIDE SEQUENCE</scope>
    <source>
        <strain evidence="2">SGP5-SGP5p</strain>
        <tissue evidence="2">Aerial part</tissue>
    </source>
</reference>
<proteinExistence type="predicted"/>
<feature type="compositionally biased region" description="Pro residues" evidence="1">
    <location>
        <begin position="13"/>
        <end position="23"/>
    </location>
</feature>
<dbReference type="OrthoDB" id="1937859at2759"/>
<name>A0A9Q1QCV9_9CARY</name>
<dbReference type="Proteomes" id="UP001153076">
    <property type="component" value="Unassembled WGS sequence"/>
</dbReference>
<gene>
    <name evidence="2" type="ORF">Cgig2_005329</name>
</gene>
<organism evidence="2 3">
    <name type="scientific">Carnegiea gigantea</name>
    <dbReference type="NCBI Taxonomy" id="171969"/>
    <lineage>
        <taxon>Eukaryota</taxon>
        <taxon>Viridiplantae</taxon>
        <taxon>Streptophyta</taxon>
        <taxon>Embryophyta</taxon>
        <taxon>Tracheophyta</taxon>
        <taxon>Spermatophyta</taxon>
        <taxon>Magnoliopsida</taxon>
        <taxon>eudicotyledons</taxon>
        <taxon>Gunneridae</taxon>
        <taxon>Pentapetalae</taxon>
        <taxon>Caryophyllales</taxon>
        <taxon>Cactineae</taxon>
        <taxon>Cactaceae</taxon>
        <taxon>Cactoideae</taxon>
        <taxon>Echinocereeae</taxon>
        <taxon>Carnegiea</taxon>
    </lineage>
</organism>
<evidence type="ECO:0000313" key="2">
    <source>
        <dbReference type="EMBL" id="KAJ8437578.1"/>
    </source>
</evidence>
<sequence>MKKLYRKGTVHPSPSPSPSPCPSPSVSISDQFSLAYLPAAILTLAAALSTADKEVLAYLLSCSSAVSAPAFDFDPSKPRQHKKPNHHHPPSFTCYCFGCYTNYWARWDSSPNRQLIHEIIDAFEEGLLLNKKKKQGLSRREKRKGNNSKKGFDLDLDLDLNLNLNENGSDGSSGVNRELIRLESAEESGGQLGNGGGGDETGEKQGSVRKLLLLDVGLLMLKKI</sequence>
<comment type="caution">
    <text evidence="2">The sequence shown here is derived from an EMBL/GenBank/DDBJ whole genome shotgun (WGS) entry which is preliminary data.</text>
</comment>
<feature type="region of interest" description="Disordered" evidence="1">
    <location>
        <begin position="1"/>
        <end position="24"/>
    </location>
</feature>
<dbReference type="PANTHER" id="PTHR31903">
    <property type="entry name" value="F12F1.11-RELATED"/>
    <property type="match status" value="1"/>
</dbReference>